<feature type="domain" description="EF-hand" evidence="14">
    <location>
        <begin position="153"/>
        <end position="188"/>
    </location>
</feature>
<comment type="subcellular location">
    <subcellularLocation>
        <location evidence="1">Cell membrane</location>
        <topology evidence="1">Single-pass membrane protein</topology>
    </subcellularLocation>
</comment>
<dbReference type="SUPFAM" id="SSF47473">
    <property type="entry name" value="EF-hand"/>
    <property type="match status" value="1"/>
</dbReference>
<dbReference type="InterPro" id="IPR056562">
    <property type="entry name" value="LysM2_CERK1_LYK3_4_5"/>
</dbReference>
<evidence type="ECO:0000256" key="8">
    <source>
        <dbReference type="ARBA" id="ARBA00022989"/>
    </source>
</evidence>
<dbReference type="FunFam" id="1.10.510.10:FF:000468">
    <property type="entry name" value="PTI1-like tyrosine-protein kinase 3"/>
    <property type="match status" value="1"/>
</dbReference>
<dbReference type="InterPro" id="IPR056561">
    <property type="entry name" value="NFP_LYK_LysM1"/>
</dbReference>
<dbReference type="CDD" id="cd00051">
    <property type="entry name" value="EFh"/>
    <property type="match status" value="2"/>
</dbReference>
<keyword evidence="2" id="KW-1003">Cell membrane</keyword>
<dbReference type="Gene3D" id="1.10.238.10">
    <property type="entry name" value="EF-hand"/>
    <property type="match status" value="2"/>
</dbReference>
<dbReference type="PROSITE" id="PS50011">
    <property type="entry name" value="PROTEIN_KINASE_DOM"/>
    <property type="match status" value="1"/>
</dbReference>
<dbReference type="Pfam" id="PF13499">
    <property type="entry name" value="EF-hand_7"/>
    <property type="match status" value="1"/>
</dbReference>
<dbReference type="InterPro" id="IPR000719">
    <property type="entry name" value="Prot_kinase_dom"/>
</dbReference>
<feature type="transmembrane region" description="Helical" evidence="12">
    <location>
        <begin position="434"/>
        <end position="460"/>
    </location>
</feature>
<evidence type="ECO:0000259" key="13">
    <source>
        <dbReference type="PROSITE" id="PS50011"/>
    </source>
</evidence>
<dbReference type="SMART" id="SM00054">
    <property type="entry name" value="EFh"/>
    <property type="match status" value="3"/>
</dbReference>
<feature type="domain" description="EF-hand" evidence="14">
    <location>
        <begin position="44"/>
        <end position="79"/>
    </location>
</feature>
<keyword evidence="17" id="KW-1185">Reference proteome</keyword>
<accession>A0A5J5B7C6</accession>
<evidence type="ECO:0000256" key="9">
    <source>
        <dbReference type="ARBA" id="ARBA00023136"/>
    </source>
</evidence>
<dbReference type="Pfam" id="PF23472">
    <property type="entry name" value="LysM2_CERK1_LYK3_4_5"/>
    <property type="match status" value="1"/>
</dbReference>
<dbReference type="SUPFAM" id="SSF56112">
    <property type="entry name" value="Protein kinase-like (PK-like)"/>
    <property type="match status" value="1"/>
</dbReference>
<dbReference type="GO" id="GO:0051707">
    <property type="term" value="P:response to other organism"/>
    <property type="evidence" value="ECO:0007669"/>
    <property type="project" value="UniProtKB-ARBA"/>
</dbReference>
<dbReference type="Pfam" id="PF13833">
    <property type="entry name" value="EF-hand_8"/>
    <property type="match status" value="1"/>
</dbReference>
<dbReference type="Pfam" id="PF23473">
    <property type="entry name" value="LysM3_LYK4_5"/>
    <property type="match status" value="1"/>
</dbReference>
<feature type="domain" description="LysM" evidence="15">
    <location>
        <begin position="352"/>
        <end position="397"/>
    </location>
</feature>
<keyword evidence="4" id="KW-0732">Signal</keyword>
<dbReference type="Gene3D" id="1.10.510.10">
    <property type="entry name" value="Transferase(Phosphotransferase) domain 1"/>
    <property type="match status" value="1"/>
</dbReference>
<dbReference type="InterPro" id="IPR002048">
    <property type="entry name" value="EF_hand_dom"/>
</dbReference>
<protein>
    <recommendedName>
        <fullName evidence="18">Protein kinase domain-containing protein</fullName>
    </recommendedName>
</protein>
<dbReference type="InterPro" id="IPR052611">
    <property type="entry name" value="Plant_RLK_LysM"/>
</dbReference>
<keyword evidence="10" id="KW-1015">Disulfide bond</keyword>
<name>A0A5J5B7C6_9ASTE</name>
<dbReference type="AlphaFoldDB" id="A0A5J5B7C6"/>
<evidence type="ECO:0000256" key="5">
    <source>
        <dbReference type="ARBA" id="ARBA00022741"/>
    </source>
</evidence>
<dbReference type="InterPro" id="IPR011992">
    <property type="entry name" value="EF-hand-dom_pair"/>
</dbReference>
<feature type="domain" description="EF-hand" evidence="14">
    <location>
        <begin position="80"/>
        <end position="115"/>
    </location>
</feature>
<reference evidence="16 17" key="1">
    <citation type="submission" date="2019-09" db="EMBL/GenBank/DDBJ databases">
        <title>A chromosome-level genome assembly of the Chinese tupelo Nyssa sinensis.</title>
        <authorList>
            <person name="Yang X."/>
            <person name="Kang M."/>
            <person name="Yang Y."/>
            <person name="Xiong H."/>
            <person name="Wang M."/>
            <person name="Zhang Z."/>
            <person name="Wang Z."/>
            <person name="Wu H."/>
            <person name="Ma T."/>
            <person name="Liu J."/>
            <person name="Xi Z."/>
        </authorList>
    </citation>
    <scope>NUCLEOTIDE SEQUENCE [LARGE SCALE GENOMIC DNA]</scope>
    <source>
        <strain evidence="16">J267</strain>
        <tissue evidence="16">Leaf</tissue>
    </source>
</reference>
<dbReference type="GO" id="GO:0004672">
    <property type="term" value="F:protein kinase activity"/>
    <property type="evidence" value="ECO:0007669"/>
    <property type="project" value="InterPro"/>
</dbReference>
<dbReference type="Pfam" id="PF00069">
    <property type="entry name" value="Pkinase"/>
    <property type="match status" value="1"/>
</dbReference>
<keyword evidence="9 12" id="KW-0472">Membrane</keyword>
<dbReference type="PANTHER" id="PTHR45927">
    <property type="entry name" value="LYSM-DOMAIN RECEPTOR-LIKE KINASE-RELATED"/>
    <property type="match status" value="1"/>
</dbReference>
<dbReference type="PROSITE" id="PS51782">
    <property type="entry name" value="LYSM"/>
    <property type="match status" value="1"/>
</dbReference>
<dbReference type="InterPro" id="IPR056563">
    <property type="entry name" value="LysM3_LYK4_5"/>
</dbReference>
<dbReference type="PANTHER" id="PTHR45927:SF7">
    <property type="entry name" value="LYSM-DOMAIN RECEPTOR-LIKE KINASE"/>
    <property type="match status" value="1"/>
</dbReference>
<dbReference type="Proteomes" id="UP000325577">
    <property type="component" value="Linkage Group LG15"/>
</dbReference>
<dbReference type="Pfam" id="PF23446">
    <property type="entry name" value="LysM1_NFP_LYK"/>
    <property type="match status" value="1"/>
</dbReference>
<keyword evidence="7" id="KW-0067">ATP-binding</keyword>
<evidence type="ECO:0000256" key="1">
    <source>
        <dbReference type="ARBA" id="ARBA00004162"/>
    </source>
</evidence>
<keyword evidence="6" id="KW-0106">Calcium</keyword>
<proteinExistence type="predicted"/>
<evidence type="ECO:0000256" key="6">
    <source>
        <dbReference type="ARBA" id="ARBA00022837"/>
    </source>
</evidence>
<dbReference type="GO" id="GO:0005524">
    <property type="term" value="F:ATP binding"/>
    <property type="evidence" value="ECO:0007669"/>
    <property type="project" value="UniProtKB-KW"/>
</dbReference>
<dbReference type="InterPro" id="IPR008271">
    <property type="entry name" value="Ser/Thr_kinase_AS"/>
</dbReference>
<evidence type="ECO:0000256" key="7">
    <source>
        <dbReference type="ARBA" id="ARBA00022840"/>
    </source>
</evidence>
<dbReference type="GO" id="GO:0005886">
    <property type="term" value="C:plasma membrane"/>
    <property type="evidence" value="ECO:0007669"/>
    <property type="project" value="UniProtKB-SubCell"/>
</dbReference>
<gene>
    <name evidence="16" type="ORF">F0562_027333</name>
</gene>
<keyword evidence="5" id="KW-0547">Nucleotide-binding</keyword>
<dbReference type="OrthoDB" id="4062651at2759"/>
<evidence type="ECO:0000256" key="12">
    <source>
        <dbReference type="SAM" id="Phobius"/>
    </source>
</evidence>
<evidence type="ECO:0008006" key="18">
    <source>
        <dbReference type="Google" id="ProtNLM"/>
    </source>
</evidence>
<sequence length="807" mass="90280">MATASIAKTKWFSNKTLKLSLPRHHSKSKLPSPPPSILAPKNSTKQDKFREVFCYFDSDRDGKISAEEIGAYFASTGDFISHDEAQRVIREFDMDGDNLLEFQEFVQLMGRDNEIEGDDDLRRAFKMFEVDKGSECITPKGLQQVLNRLGDAKSYEECVAMIRVFDLDGNGVLDFHDFLTSCIESQQEYSANSVLDCNNNNDETKPSPSFLYTCNGQNSSCRAFLIFKSQPPYDSVPAISALTSSNPSELARINNVTGFTVFPTGKEVIIPVNCSCSGQYYQANTTFYIPTIYETYFIIANNTYQGLSTCDTLMHANPYSEFSLEPGLPLQVPLRCACPTRNQIAEGTKYLVTYSVSWKDNLSYIGKRFNTSEKSILDANGFSKENPTLFPFTTILIALPTEPLSSQTIIHNPKLEVSPPPVSKIRKNGSKGKLYMCVGIAAGCSLLLFSVIILTIFLFYKKRTEGFLQSDGEETKSVLPKDLLAKIASFDQVLKVFKFEEIKKATENFSSKSRIKGSVYRGVFSREVLAVKRTSLDVSQQVKMLNKINHFNLIKLHGVCEHNSSFYLVFEYMKNGSLREWLQKKSSNETESWTRRIQIALDVANGLHYLHNFTKPIYVHKDIKSSNVLLDSNLRAKIANFSHARTTAKGTKIHVLTTRVVGTRGYMAPEYIESGLVSPKIDVYAFGVVMLELITGKDAVVLQDGQEVLLSAAITSIMEGENAETKLGCLIDPGLEENGGMEYALQIAKLSLTCLKQDPASRPSMGEREKFSITQRENDVSEFCSFPSNLATVTELVSTIHIQQTRF</sequence>
<organism evidence="16 17">
    <name type="scientific">Nyssa sinensis</name>
    <dbReference type="NCBI Taxonomy" id="561372"/>
    <lineage>
        <taxon>Eukaryota</taxon>
        <taxon>Viridiplantae</taxon>
        <taxon>Streptophyta</taxon>
        <taxon>Embryophyta</taxon>
        <taxon>Tracheophyta</taxon>
        <taxon>Spermatophyta</taxon>
        <taxon>Magnoliopsida</taxon>
        <taxon>eudicotyledons</taxon>
        <taxon>Gunneridae</taxon>
        <taxon>Pentapetalae</taxon>
        <taxon>asterids</taxon>
        <taxon>Cornales</taxon>
        <taxon>Nyssaceae</taxon>
        <taxon>Nyssa</taxon>
    </lineage>
</organism>
<dbReference type="InterPro" id="IPR018247">
    <property type="entry name" value="EF_Hand_1_Ca_BS"/>
</dbReference>
<evidence type="ECO:0000256" key="4">
    <source>
        <dbReference type="ARBA" id="ARBA00022729"/>
    </source>
</evidence>
<evidence type="ECO:0000256" key="10">
    <source>
        <dbReference type="ARBA" id="ARBA00023157"/>
    </source>
</evidence>
<dbReference type="PROSITE" id="PS50222">
    <property type="entry name" value="EF_HAND_2"/>
    <property type="match status" value="3"/>
</dbReference>
<dbReference type="Gene3D" id="3.30.200.20">
    <property type="entry name" value="Phosphorylase Kinase, domain 1"/>
    <property type="match status" value="1"/>
</dbReference>
<dbReference type="InterPro" id="IPR018392">
    <property type="entry name" value="LysM"/>
</dbReference>
<dbReference type="GO" id="GO:0005509">
    <property type="term" value="F:calcium ion binding"/>
    <property type="evidence" value="ECO:0007669"/>
    <property type="project" value="InterPro"/>
</dbReference>
<evidence type="ECO:0000256" key="2">
    <source>
        <dbReference type="ARBA" id="ARBA00022475"/>
    </source>
</evidence>
<dbReference type="EMBL" id="CM018038">
    <property type="protein sequence ID" value="KAA8537677.1"/>
    <property type="molecule type" value="Genomic_DNA"/>
</dbReference>
<dbReference type="FunFam" id="1.10.238.10:FF:000001">
    <property type="entry name" value="Calmodulin 1"/>
    <property type="match status" value="1"/>
</dbReference>
<dbReference type="SMART" id="SM00220">
    <property type="entry name" value="S_TKc"/>
    <property type="match status" value="1"/>
</dbReference>
<feature type="region of interest" description="Disordered" evidence="11">
    <location>
        <begin position="22"/>
        <end position="42"/>
    </location>
</feature>
<evidence type="ECO:0000259" key="14">
    <source>
        <dbReference type="PROSITE" id="PS50222"/>
    </source>
</evidence>
<dbReference type="PROSITE" id="PS00108">
    <property type="entry name" value="PROTEIN_KINASE_ST"/>
    <property type="match status" value="1"/>
</dbReference>
<dbReference type="PROSITE" id="PS00018">
    <property type="entry name" value="EF_HAND_1"/>
    <property type="match status" value="3"/>
</dbReference>
<dbReference type="InterPro" id="IPR011009">
    <property type="entry name" value="Kinase-like_dom_sf"/>
</dbReference>
<feature type="domain" description="Protein kinase" evidence="13">
    <location>
        <begin position="488"/>
        <end position="772"/>
    </location>
</feature>
<evidence type="ECO:0000313" key="16">
    <source>
        <dbReference type="EMBL" id="KAA8537677.1"/>
    </source>
</evidence>
<evidence type="ECO:0000256" key="11">
    <source>
        <dbReference type="SAM" id="MobiDB-lite"/>
    </source>
</evidence>
<evidence type="ECO:0000256" key="3">
    <source>
        <dbReference type="ARBA" id="ARBA00022692"/>
    </source>
</evidence>
<keyword evidence="3 12" id="KW-0812">Transmembrane</keyword>
<evidence type="ECO:0000259" key="15">
    <source>
        <dbReference type="PROSITE" id="PS51782"/>
    </source>
</evidence>
<keyword evidence="8 12" id="KW-1133">Transmembrane helix</keyword>
<evidence type="ECO:0000313" key="17">
    <source>
        <dbReference type="Proteomes" id="UP000325577"/>
    </source>
</evidence>